<feature type="transmembrane region" description="Helical" evidence="1">
    <location>
        <begin position="33"/>
        <end position="52"/>
    </location>
</feature>
<dbReference type="EMBL" id="CACRUP010000017">
    <property type="protein sequence ID" value="VYT97863.1"/>
    <property type="molecule type" value="Genomic_DNA"/>
</dbReference>
<proteinExistence type="predicted"/>
<dbReference type="Pfam" id="PF04020">
    <property type="entry name" value="Phage_holin_4_2"/>
    <property type="match status" value="1"/>
</dbReference>
<dbReference type="InterPro" id="IPR007165">
    <property type="entry name" value="Phage_holin_4_2"/>
</dbReference>
<protein>
    <submittedName>
        <fullName evidence="2">Membrane protein of uncharacterized function</fullName>
    </submittedName>
</protein>
<dbReference type="RefSeq" id="WP_156701476.1">
    <property type="nucleotide sequence ID" value="NZ_CACRUP010000017.1"/>
</dbReference>
<name>A0A6N3B408_9FIRM</name>
<reference evidence="2" key="1">
    <citation type="submission" date="2019-11" db="EMBL/GenBank/DDBJ databases">
        <authorList>
            <person name="Feng L."/>
        </authorList>
    </citation>
    <scope>NUCLEOTIDE SEQUENCE</scope>
    <source>
        <strain evidence="2">PgorbachiiLFYP46</strain>
    </source>
</reference>
<feature type="transmembrane region" description="Helical" evidence="1">
    <location>
        <begin position="7"/>
        <end position="27"/>
    </location>
</feature>
<accession>A0A6N3B408</accession>
<sequence>MKKIFGALVANFLSFYILDMLFKNSIIFEKPSAFVAMAIIFSLVNLTIKPILKVLSLPITIVTLGLFSLVINAVVLEIAFHFVRYASIGSFGTAFWASIVLSFINNIIREVISKNFK</sequence>
<dbReference type="PANTHER" id="PTHR37309">
    <property type="entry name" value="SLR0284 PROTEIN"/>
    <property type="match status" value="1"/>
</dbReference>
<keyword evidence="1" id="KW-1133">Transmembrane helix</keyword>
<evidence type="ECO:0000256" key="1">
    <source>
        <dbReference type="SAM" id="Phobius"/>
    </source>
</evidence>
<feature type="transmembrane region" description="Helical" evidence="1">
    <location>
        <begin position="88"/>
        <end position="108"/>
    </location>
</feature>
<organism evidence="2">
    <name type="scientific">Peptoniphilus gorbachii</name>
    <dbReference type="NCBI Taxonomy" id="411567"/>
    <lineage>
        <taxon>Bacteria</taxon>
        <taxon>Bacillati</taxon>
        <taxon>Bacillota</taxon>
        <taxon>Tissierellia</taxon>
        <taxon>Tissierellales</taxon>
        <taxon>Peptoniphilaceae</taxon>
        <taxon>Peptoniphilus</taxon>
    </lineage>
</organism>
<gene>
    <name evidence="2" type="ORF">PGLFYP46_01558</name>
</gene>
<keyword evidence="1" id="KW-0812">Transmembrane</keyword>
<dbReference type="PANTHER" id="PTHR37309:SF1">
    <property type="entry name" value="SLR0284 PROTEIN"/>
    <property type="match status" value="1"/>
</dbReference>
<evidence type="ECO:0000313" key="2">
    <source>
        <dbReference type="EMBL" id="VYT97863.1"/>
    </source>
</evidence>
<dbReference type="AlphaFoldDB" id="A0A6N3B408"/>
<keyword evidence="1" id="KW-0472">Membrane</keyword>
<feature type="transmembrane region" description="Helical" evidence="1">
    <location>
        <begin position="59"/>
        <end position="82"/>
    </location>
</feature>